<dbReference type="GO" id="GO:1990281">
    <property type="term" value="C:efflux pump complex"/>
    <property type="evidence" value="ECO:0007669"/>
    <property type="project" value="TreeGrafter"/>
</dbReference>
<dbReference type="SUPFAM" id="SSF111369">
    <property type="entry name" value="HlyD-like secretion proteins"/>
    <property type="match status" value="1"/>
</dbReference>
<proteinExistence type="inferred from homology"/>
<evidence type="ECO:0000313" key="6">
    <source>
        <dbReference type="Proteomes" id="UP000193450"/>
    </source>
</evidence>
<dbReference type="Proteomes" id="UP000193450">
    <property type="component" value="Chromosome"/>
</dbReference>
<evidence type="ECO:0000313" key="5">
    <source>
        <dbReference type="EMBL" id="ARN73297.1"/>
    </source>
</evidence>
<feature type="coiled-coil region" evidence="2">
    <location>
        <begin position="141"/>
        <end position="168"/>
    </location>
</feature>
<dbReference type="STRING" id="716816.BST96_03750"/>
<keyword evidence="3" id="KW-0732">Signal</keyword>
<sequence>MYKLAKPLLLPFILAVVALLSGCESGEVSPEPYFHQVVAKPAVQVPEYTIDRYFVGQVQARQRAELGFEVAGTIEQVMVDEGDRVSQGQVLAQLDNRLLNAEIAEIEASGDDINARLDLAKLKLKRERELNSKGYAAEQRIDELMAEIASLNAQLMSLKARQASAETMLSKHQLVAPYAGEIAYRYSDSGSIAQPGHIIFRLLEQGQEEARVGVPTRLVSALSVGAPVVIQVAGKDMQAKVMAIATNVDAMTRTSSVRIAMPAVPEAVDGEMVYLHVPERIQQPGFWLTDSSLASGVRGMWNVYVLVPQAGSDLYTIEARSIELLYMADGRAFVKGAINQGEPVISAGLHRVVPGLSVRLSSASSGAQ</sequence>
<dbReference type="InterPro" id="IPR058625">
    <property type="entry name" value="MdtA-like_BSH"/>
</dbReference>
<dbReference type="PANTHER" id="PTHR30469">
    <property type="entry name" value="MULTIDRUG RESISTANCE PROTEIN MDTA"/>
    <property type="match status" value="1"/>
</dbReference>
<evidence type="ECO:0000256" key="2">
    <source>
        <dbReference type="SAM" id="Coils"/>
    </source>
</evidence>
<feature type="signal peptide" evidence="3">
    <location>
        <begin position="1"/>
        <end position="18"/>
    </location>
</feature>
<dbReference type="RefSeq" id="WP_169713901.1">
    <property type="nucleotide sequence ID" value="NZ_CP019343.1"/>
</dbReference>
<dbReference type="PROSITE" id="PS51257">
    <property type="entry name" value="PROKAR_LIPOPROTEIN"/>
    <property type="match status" value="1"/>
</dbReference>
<dbReference type="NCBIfam" id="TIGR01730">
    <property type="entry name" value="RND_mfp"/>
    <property type="match status" value="1"/>
</dbReference>
<dbReference type="EMBL" id="CP019343">
    <property type="protein sequence ID" value="ARN73297.1"/>
    <property type="molecule type" value="Genomic_DNA"/>
</dbReference>
<reference evidence="5 6" key="1">
    <citation type="submission" date="2016-11" db="EMBL/GenBank/DDBJ databases">
        <title>Trade-off between light-utilization and light-protection in marine flavobacteria.</title>
        <authorList>
            <person name="Kumagai Y."/>
        </authorList>
    </citation>
    <scope>NUCLEOTIDE SEQUENCE [LARGE SCALE GENOMIC DNA]</scope>
    <source>
        <strain evidence="5 6">NBRC 107125</strain>
    </source>
</reference>
<feature type="domain" description="Multidrug resistance protein MdtA-like barrel-sandwich hybrid" evidence="4">
    <location>
        <begin position="64"/>
        <end position="196"/>
    </location>
</feature>
<gene>
    <name evidence="5" type="ORF">BST96_03750</name>
</gene>
<dbReference type="Gene3D" id="2.40.50.100">
    <property type="match status" value="1"/>
</dbReference>
<feature type="chain" id="PRO_5012168792" description="Multidrug resistance protein MdtA-like barrel-sandwich hybrid domain-containing protein" evidence="3">
    <location>
        <begin position="19"/>
        <end position="368"/>
    </location>
</feature>
<dbReference type="KEGG" id="osg:BST96_03750"/>
<dbReference type="Pfam" id="PF25917">
    <property type="entry name" value="BSH_RND"/>
    <property type="match status" value="1"/>
</dbReference>
<protein>
    <recommendedName>
        <fullName evidence="4">Multidrug resistance protein MdtA-like barrel-sandwich hybrid domain-containing protein</fullName>
    </recommendedName>
</protein>
<dbReference type="InterPro" id="IPR006143">
    <property type="entry name" value="RND_pump_MFP"/>
</dbReference>
<evidence type="ECO:0000256" key="1">
    <source>
        <dbReference type="ARBA" id="ARBA00009477"/>
    </source>
</evidence>
<dbReference type="GO" id="GO:0015562">
    <property type="term" value="F:efflux transmembrane transporter activity"/>
    <property type="evidence" value="ECO:0007669"/>
    <property type="project" value="TreeGrafter"/>
</dbReference>
<comment type="similarity">
    <text evidence="1">Belongs to the membrane fusion protein (MFP) (TC 8.A.1) family.</text>
</comment>
<dbReference type="Gene3D" id="2.40.30.170">
    <property type="match status" value="1"/>
</dbReference>
<dbReference type="PANTHER" id="PTHR30469:SF11">
    <property type="entry name" value="BLL4320 PROTEIN"/>
    <property type="match status" value="1"/>
</dbReference>
<dbReference type="Gene3D" id="1.10.287.470">
    <property type="entry name" value="Helix hairpin bin"/>
    <property type="match status" value="1"/>
</dbReference>
<keyword evidence="6" id="KW-1185">Reference proteome</keyword>
<keyword evidence="2" id="KW-0175">Coiled coil</keyword>
<evidence type="ECO:0000259" key="4">
    <source>
        <dbReference type="Pfam" id="PF25917"/>
    </source>
</evidence>
<accession>A0A1X9NEB9</accession>
<dbReference type="AlphaFoldDB" id="A0A1X9NEB9"/>
<organism evidence="5 6">
    <name type="scientific">Oceanicoccus sagamiensis</name>
    <dbReference type="NCBI Taxonomy" id="716816"/>
    <lineage>
        <taxon>Bacteria</taxon>
        <taxon>Pseudomonadati</taxon>
        <taxon>Pseudomonadota</taxon>
        <taxon>Gammaproteobacteria</taxon>
        <taxon>Cellvibrionales</taxon>
        <taxon>Spongiibacteraceae</taxon>
        <taxon>Oceanicoccus</taxon>
    </lineage>
</organism>
<evidence type="ECO:0000256" key="3">
    <source>
        <dbReference type="SAM" id="SignalP"/>
    </source>
</evidence>
<name>A0A1X9NEB9_9GAMM</name>